<dbReference type="AlphaFoldDB" id="A0AA45WNL0"/>
<comment type="caution">
    <text evidence="2">The sequence shown here is derived from an EMBL/GenBank/DDBJ whole genome shotgun (WGS) entry which is preliminary data.</text>
</comment>
<organism evidence="2 3">
    <name type="scientific">Venenivibrio stagnispumantis</name>
    <dbReference type="NCBI Taxonomy" id="407998"/>
    <lineage>
        <taxon>Bacteria</taxon>
        <taxon>Pseudomonadati</taxon>
        <taxon>Aquificota</taxon>
        <taxon>Aquificia</taxon>
        <taxon>Aquificales</taxon>
        <taxon>Hydrogenothermaceae</taxon>
        <taxon>Venenivibrio</taxon>
    </lineage>
</organism>
<dbReference type="Proteomes" id="UP001157947">
    <property type="component" value="Unassembled WGS sequence"/>
</dbReference>
<evidence type="ECO:0000313" key="2">
    <source>
        <dbReference type="EMBL" id="SMP18817.1"/>
    </source>
</evidence>
<dbReference type="Gene3D" id="3.20.20.450">
    <property type="entry name" value="EAL domain"/>
    <property type="match status" value="1"/>
</dbReference>
<dbReference type="EMBL" id="FXTX01000018">
    <property type="protein sequence ID" value="SMP18817.1"/>
    <property type="molecule type" value="Genomic_DNA"/>
</dbReference>
<dbReference type="InterPro" id="IPR035919">
    <property type="entry name" value="EAL_sf"/>
</dbReference>
<keyword evidence="3" id="KW-1185">Reference proteome</keyword>
<dbReference type="PROSITE" id="PS50883">
    <property type="entry name" value="EAL"/>
    <property type="match status" value="1"/>
</dbReference>
<feature type="domain" description="EAL" evidence="1">
    <location>
        <begin position="1"/>
        <end position="49"/>
    </location>
</feature>
<evidence type="ECO:0000313" key="3">
    <source>
        <dbReference type="Proteomes" id="UP001157947"/>
    </source>
</evidence>
<protein>
    <submittedName>
        <fullName evidence="2">EAL domain-containing protein</fullName>
    </submittedName>
</protein>
<reference evidence="2" key="1">
    <citation type="submission" date="2017-05" db="EMBL/GenBank/DDBJ databases">
        <authorList>
            <person name="Varghese N."/>
            <person name="Submissions S."/>
        </authorList>
    </citation>
    <scope>NUCLEOTIDE SEQUENCE</scope>
    <source>
        <strain evidence="2">DSM 18763</strain>
    </source>
</reference>
<name>A0AA45WNL0_9AQUI</name>
<sequence length="49" mass="5514">MVEGKEKIEKLRMEGVKISIDDFGTGYSSLKYLIIFKKGGMKDDRSSGQ</sequence>
<gene>
    <name evidence="2" type="ORF">SAMN06264868_11811</name>
</gene>
<accession>A0AA45WNL0</accession>
<proteinExistence type="predicted"/>
<dbReference type="SUPFAM" id="SSF141868">
    <property type="entry name" value="EAL domain-like"/>
    <property type="match status" value="1"/>
</dbReference>
<dbReference type="InterPro" id="IPR001633">
    <property type="entry name" value="EAL_dom"/>
</dbReference>
<dbReference type="Pfam" id="PF00563">
    <property type="entry name" value="EAL"/>
    <property type="match status" value="1"/>
</dbReference>
<evidence type="ECO:0000259" key="1">
    <source>
        <dbReference type="PROSITE" id="PS50883"/>
    </source>
</evidence>